<dbReference type="PANTHER" id="PTHR36378">
    <property type="entry name" value="COTTON FIBER PROTEIN"/>
    <property type="match status" value="1"/>
</dbReference>
<evidence type="ECO:0000313" key="2">
    <source>
        <dbReference type="EnsemblPlants" id="MELO3C015942.2.1"/>
    </source>
</evidence>
<dbReference type="GeneID" id="103492774"/>
<keyword evidence="3" id="KW-1185">Reference proteome</keyword>
<dbReference type="AlphaFoldDB" id="A0A1S3BRL3"/>
<reference evidence="4" key="2">
    <citation type="submission" date="2025-04" db="UniProtKB">
        <authorList>
            <consortium name="RefSeq"/>
        </authorList>
    </citation>
    <scope>IDENTIFICATION</scope>
</reference>
<dbReference type="SMR" id="A0A1S3BRL3"/>
<dbReference type="Proteomes" id="UP001652600">
    <property type="component" value="Chromosome 1"/>
</dbReference>
<feature type="region of interest" description="Disordered" evidence="1">
    <location>
        <begin position="1"/>
        <end position="23"/>
    </location>
</feature>
<dbReference type="eggNOG" id="ENOG502S91E">
    <property type="taxonomic scope" value="Eukaryota"/>
</dbReference>
<feature type="region of interest" description="Disordered" evidence="1">
    <location>
        <begin position="70"/>
        <end position="157"/>
    </location>
</feature>
<evidence type="ECO:0000256" key="1">
    <source>
        <dbReference type="SAM" id="MobiDB-lite"/>
    </source>
</evidence>
<proteinExistence type="predicted"/>
<feature type="compositionally biased region" description="Low complexity" evidence="1">
    <location>
        <begin position="104"/>
        <end position="123"/>
    </location>
</feature>
<name>A0A1S3BRL3_CUCME</name>
<gene>
    <name evidence="4" type="primary">LOC103492774</name>
    <name evidence="2" type="synonym">103492774</name>
</gene>
<dbReference type="RefSeq" id="XP_008451512.1">
    <property type="nucleotide sequence ID" value="XM_008453290.2"/>
</dbReference>
<dbReference type="InParanoid" id="A0A1S3BRL3"/>
<feature type="compositionally biased region" description="Low complexity" evidence="1">
    <location>
        <begin position="12"/>
        <end position="23"/>
    </location>
</feature>
<dbReference type="Gramene" id="MELO3C015942.2.1">
    <property type="protein sequence ID" value="MELO3C015942.2.1"/>
    <property type="gene ID" value="MELO3C015942.2"/>
</dbReference>
<feature type="compositionally biased region" description="Acidic residues" evidence="1">
    <location>
        <begin position="136"/>
        <end position="154"/>
    </location>
</feature>
<dbReference type="Pfam" id="PF05553">
    <property type="entry name" value="DUF761"/>
    <property type="match status" value="1"/>
</dbReference>
<reference evidence="3" key="3">
    <citation type="submission" date="2025-05" db="UniProtKB">
        <authorList>
            <consortium name="RefSeq"/>
        </authorList>
    </citation>
    <scope>NUCLEOTIDE SEQUENCE [LARGE SCALE GENOMIC DNA]</scope>
</reference>
<organism evidence="3 4">
    <name type="scientific">Cucumis melo</name>
    <name type="common">Muskmelon</name>
    <dbReference type="NCBI Taxonomy" id="3656"/>
    <lineage>
        <taxon>Eukaryota</taxon>
        <taxon>Viridiplantae</taxon>
        <taxon>Streptophyta</taxon>
        <taxon>Embryophyta</taxon>
        <taxon>Tracheophyta</taxon>
        <taxon>Spermatophyta</taxon>
        <taxon>Magnoliopsida</taxon>
        <taxon>eudicotyledons</taxon>
        <taxon>Gunneridae</taxon>
        <taxon>Pentapetalae</taxon>
        <taxon>rosids</taxon>
        <taxon>fabids</taxon>
        <taxon>Cucurbitales</taxon>
        <taxon>Cucurbitaceae</taxon>
        <taxon>Benincaseae</taxon>
        <taxon>Cucumis</taxon>
    </lineage>
</organism>
<accession>A0A1S3BRL3</accession>
<dbReference type="PANTHER" id="PTHR36378:SF1">
    <property type="entry name" value="COTTON FIBER PROTEIN"/>
    <property type="match status" value="1"/>
</dbReference>
<dbReference type="InterPro" id="IPR008480">
    <property type="entry name" value="DUF761_pln"/>
</dbReference>
<dbReference type="KEGG" id="cmo:103492774"/>
<feature type="compositionally biased region" description="Polar residues" evidence="1">
    <location>
        <begin position="124"/>
        <end position="133"/>
    </location>
</feature>
<dbReference type="EnsemblPlants" id="MELO3C015942.2.1">
    <property type="protein sequence ID" value="MELO3C015942.2.1"/>
    <property type="gene ID" value="MELO3C015942.2"/>
</dbReference>
<reference evidence="2" key="1">
    <citation type="submission" date="2023-03" db="UniProtKB">
        <authorList>
            <consortium name="EnsemblPlants"/>
        </authorList>
    </citation>
    <scope>IDENTIFICATION</scope>
</reference>
<protein>
    <submittedName>
        <fullName evidence="4">Uncharacterized protein LOC103492774</fullName>
    </submittedName>
</protein>
<dbReference type="OrthoDB" id="1926607at2759"/>
<evidence type="ECO:0000313" key="4">
    <source>
        <dbReference type="RefSeq" id="XP_008451512.1"/>
    </source>
</evidence>
<sequence length="178" mass="19714">MDTKSQPVLKPTSTSGNTKTTSGQAAVQIFKVALFMIRRRQSKKQKASVDMGADHKGLWRRLLGSVRPLHIHGNVSPPTAARDTSLPPLKRKEDFEEALATPLPSHSTSPSSSSVSRTSRCSSFGTSQYASATNLEELDDNTDGDDDENGGDEMIDAKAEEFIAQFYEQMRRQRYDNY</sequence>
<evidence type="ECO:0000313" key="3">
    <source>
        <dbReference type="Proteomes" id="UP001652600"/>
    </source>
</evidence>